<dbReference type="Pfam" id="PF01596">
    <property type="entry name" value="Methyltransf_3"/>
    <property type="match status" value="1"/>
</dbReference>
<keyword evidence="1 6" id="KW-0489">Methyltransferase</keyword>
<protein>
    <submittedName>
        <fullName evidence="6">Catechol-O-methyltransferase domain-containing protein 1 isoform 3</fullName>
    </submittedName>
</protein>
<dbReference type="GO" id="GO:0008171">
    <property type="term" value="F:O-methyltransferase activity"/>
    <property type="evidence" value="ECO:0007669"/>
    <property type="project" value="InterPro"/>
</dbReference>
<evidence type="ECO:0000256" key="5">
    <source>
        <dbReference type="SAM" id="Phobius"/>
    </source>
</evidence>
<dbReference type="AlphaFoldDB" id="A0A2U9CPN1"/>
<dbReference type="InterPro" id="IPR029063">
    <property type="entry name" value="SAM-dependent_MTases_sf"/>
</dbReference>
<evidence type="ECO:0000256" key="3">
    <source>
        <dbReference type="ARBA" id="ARBA00022691"/>
    </source>
</evidence>
<evidence type="ECO:0000256" key="4">
    <source>
        <dbReference type="ARBA" id="ARBA00023453"/>
    </source>
</evidence>
<keyword evidence="5" id="KW-1133">Transmembrane helix</keyword>
<name>A0A2U9CPN1_SCOMX</name>
<keyword evidence="7" id="KW-1185">Reference proteome</keyword>
<dbReference type="GO" id="GO:0008757">
    <property type="term" value="F:S-adenosylmethionine-dependent methyltransferase activity"/>
    <property type="evidence" value="ECO:0007669"/>
    <property type="project" value="TreeGrafter"/>
</dbReference>
<keyword evidence="5" id="KW-0472">Membrane</keyword>
<dbReference type="PROSITE" id="PS51682">
    <property type="entry name" value="SAM_OMT_I"/>
    <property type="match status" value="1"/>
</dbReference>
<gene>
    <name evidence="6" type="ORF">SMAX5B_017340</name>
</gene>
<reference evidence="6 7" key="1">
    <citation type="submission" date="2017-12" db="EMBL/GenBank/DDBJ databases">
        <title>Integrating genomic resources of turbot (Scophthalmus maximus) in depth evaluation of genetic and physical mapping variation across individuals.</title>
        <authorList>
            <person name="Martinez P."/>
        </authorList>
    </citation>
    <scope>NUCLEOTIDE SEQUENCE [LARGE SCALE GENOMIC DNA]</scope>
</reference>
<dbReference type="PANTHER" id="PTHR10509:SF93">
    <property type="entry name" value="CATECHOL O-METHYLTRANSFERASE DOMAIN-CONTAINING PROTEIN 1"/>
    <property type="match status" value="1"/>
</dbReference>
<keyword evidence="2 6" id="KW-0808">Transferase</keyword>
<organism evidence="6 7">
    <name type="scientific">Scophthalmus maximus</name>
    <name type="common">Turbot</name>
    <name type="synonym">Psetta maxima</name>
    <dbReference type="NCBI Taxonomy" id="52904"/>
    <lineage>
        <taxon>Eukaryota</taxon>
        <taxon>Metazoa</taxon>
        <taxon>Chordata</taxon>
        <taxon>Craniata</taxon>
        <taxon>Vertebrata</taxon>
        <taxon>Euteleostomi</taxon>
        <taxon>Actinopterygii</taxon>
        <taxon>Neopterygii</taxon>
        <taxon>Teleostei</taxon>
        <taxon>Neoteleostei</taxon>
        <taxon>Acanthomorphata</taxon>
        <taxon>Carangaria</taxon>
        <taxon>Pleuronectiformes</taxon>
        <taxon>Pleuronectoidei</taxon>
        <taxon>Scophthalmidae</taxon>
        <taxon>Scophthalmus</taxon>
    </lineage>
</organism>
<feature type="transmembrane region" description="Helical" evidence="5">
    <location>
        <begin position="6"/>
        <end position="27"/>
    </location>
</feature>
<proteinExistence type="inferred from homology"/>
<dbReference type="Gene3D" id="3.40.50.150">
    <property type="entry name" value="Vaccinia Virus protein VP39"/>
    <property type="match status" value="1"/>
</dbReference>
<keyword evidence="5" id="KW-0812">Transmembrane</keyword>
<dbReference type="InterPro" id="IPR002935">
    <property type="entry name" value="SAM_O-MeTrfase"/>
</dbReference>
<accession>A0A2U9CPN1</accession>
<sequence>MSLRTVSREALVGSITLGVVFIVGYVFGKKKSSRMSLSKSHGEGKENPLLQYVLNHSMREHPVLKNLRLRTLEDSWSIMMVSCEQSQFMVNLAKLIKTKKALEIGVYTGYNTLNIALSLPDDGVVVACDVSEEYTNIGKPFWKEVQFTTSRVYHYLSKYMGGGVTVGFNI</sequence>
<dbReference type="EMBL" id="CP026260">
    <property type="protein sequence ID" value="AWP17809.1"/>
    <property type="molecule type" value="Genomic_DNA"/>
</dbReference>
<evidence type="ECO:0000256" key="2">
    <source>
        <dbReference type="ARBA" id="ARBA00022679"/>
    </source>
</evidence>
<dbReference type="GO" id="GO:0032259">
    <property type="term" value="P:methylation"/>
    <property type="evidence" value="ECO:0007669"/>
    <property type="project" value="UniProtKB-KW"/>
</dbReference>
<comment type="similarity">
    <text evidence="4">Belongs to the class I-like SAM-binding methyltransferase superfamily. Cation-dependent O-methyltransferase family.</text>
</comment>
<dbReference type="Proteomes" id="UP000246464">
    <property type="component" value="Chromosome 18"/>
</dbReference>
<evidence type="ECO:0000256" key="1">
    <source>
        <dbReference type="ARBA" id="ARBA00022603"/>
    </source>
</evidence>
<dbReference type="PANTHER" id="PTHR10509">
    <property type="entry name" value="O-METHYLTRANSFERASE-RELATED"/>
    <property type="match status" value="1"/>
</dbReference>
<evidence type="ECO:0000313" key="6">
    <source>
        <dbReference type="EMBL" id="AWP17809.1"/>
    </source>
</evidence>
<dbReference type="SUPFAM" id="SSF53335">
    <property type="entry name" value="S-adenosyl-L-methionine-dependent methyltransferases"/>
    <property type="match status" value="1"/>
</dbReference>
<keyword evidence="3" id="KW-0949">S-adenosyl-L-methionine</keyword>
<dbReference type="InterPro" id="IPR050362">
    <property type="entry name" value="Cation-dep_OMT"/>
</dbReference>
<evidence type="ECO:0000313" key="7">
    <source>
        <dbReference type="Proteomes" id="UP000246464"/>
    </source>
</evidence>